<dbReference type="InterPro" id="IPR036597">
    <property type="entry name" value="Fido-like_dom_sf"/>
</dbReference>
<gene>
    <name evidence="1" type="ORF">LSUE1_G001771</name>
</gene>
<dbReference type="SUPFAM" id="SSF140931">
    <property type="entry name" value="Fic-like"/>
    <property type="match status" value="1"/>
</dbReference>
<organism evidence="1 2">
    <name type="scientific">Lachnellula suecica</name>
    <dbReference type="NCBI Taxonomy" id="602035"/>
    <lineage>
        <taxon>Eukaryota</taxon>
        <taxon>Fungi</taxon>
        <taxon>Dikarya</taxon>
        <taxon>Ascomycota</taxon>
        <taxon>Pezizomycotina</taxon>
        <taxon>Leotiomycetes</taxon>
        <taxon>Helotiales</taxon>
        <taxon>Lachnaceae</taxon>
        <taxon>Lachnellula</taxon>
    </lineage>
</organism>
<protein>
    <submittedName>
        <fullName evidence="1">Uncharacterized protein</fullName>
    </submittedName>
</protein>
<dbReference type="OrthoDB" id="439046at2759"/>
<keyword evidence="2" id="KW-1185">Reference proteome</keyword>
<proteinExistence type="predicted"/>
<accession>A0A8T9CE89</accession>
<sequence>MSFESLREGRFKSLTSSETISYQEINLPKALYHHLKSFNPALKQGKSYDYNRFIPDPDHIFSQSADLLHYIQILILDDPKCETIYENHILDSWTQAIYTSNILENAGADYETTRMLAREILKGRKVPESCPPSESASIITHLGLKSRPQTLESVLRARKQAIQHACALKYIIYHLIVRYEPLSEALLKETHRILTDGINAENDQHDKSETYSGIYRSDDVGWTIFQQFARPHDIPRLMEKAVADFNADTVVIAAANEAEGAHLGGKSAYAEITTLVAIQGNYMLKELKNCLVAGEVSQPGPVKRYWETVDDDDCEDGE</sequence>
<dbReference type="Proteomes" id="UP000469558">
    <property type="component" value="Unassembled WGS sequence"/>
</dbReference>
<evidence type="ECO:0000313" key="2">
    <source>
        <dbReference type="Proteomes" id="UP000469558"/>
    </source>
</evidence>
<dbReference type="EMBL" id="QGMK01000267">
    <property type="protein sequence ID" value="TVY82847.1"/>
    <property type="molecule type" value="Genomic_DNA"/>
</dbReference>
<dbReference type="AlphaFoldDB" id="A0A8T9CE89"/>
<name>A0A8T9CE89_9HELO</name>
<evidence type="ECO:0000313" key="1">
    <source>
        <dbReference type="EMBL" id="TVY82847.1"/>
    </source>
</evidence>
<comment type="caution">
    <text evidence="1">The sequence shown here is derived from an EMBL/GenBank/DDBJ whole genome shotgun (WGS) entry which is preliminary data.</text>
</comment>
<dbReference type="Gene3D" id="1.10.3290.10">
    <property type="entry name" value="Fido-like domain"/>
    <property type="match status" value="1"/>
</dbReference>
<reference evidence="1 2" key="1">
    <citation type="submission" date="2018-05" db="EMBL/GenBank/DDBJ databases">
        <title>Genome sequencing and assembly of the regulated plant pathogen Lachnellula willkommii and related sister species for the development of diagnostic species identification markers.</title>
        <authorList>
            <person name="Giroux E."/>
            <person name="Bilodeau G."/>
        </authorList>
    </citation>
    <scope>NUCLEOTIDE SEQUENCE [LARGE SCALE GENOMIC DNA]</scope>
    <source>
        <strain evidence="1 2">CBS 268.59</strain>
    </source>
</reference>